<proteinExistence type="inferred from homology"/>
<dbReference type="Pfam" id="PF08021">
    <property type="entry name" value="FAD_binding_9"/>
    <property type="match status" value="1"/>
</dbReference>
<dbReference type="PANTHER" id="PTHR30157:SF0">
    <property type="entry name" value="NADPH-DEPENDENT FERRIC-CHELATE REDUCTASE"/>
    <property type="match status" value="1"/>
</dbReference>
<protein>
    <submittedName>
        <fullName evidence="3">Siderophore-interacting protein</fullName>
    </submittedName>
</protein>
<dbReference type="InterPro" id="IPR017938">
    <property type="entry name" value="Riboflavin_synthase-like_b-brl"/>
</dbReference>
<dbReference type="PANTHER" id="PTHR30157">
    <property type="entry name" value="FERRIC REDUCTASE, NADPH-DEPENDENT"/>
    <property type="match status" value="1"/>
</dbReference>
<gene>
    <name evidence="3" type="ORF">DGD08_18645</name>
</gene>
<feature type="domain" description="FAD-binding FR-type" evidence="2">
    <location>
        <begin position="27"/>
        <end position="149"/>
    </location>
</feature>
<dbReference type="InterPro" id="IPR013113">
    <property type="entry name" value="SIP_FAD-bd"/>
</dbReference>
<dbReference type="Pfam" id="PF04954">
    <property type="entry name" value="SIP"/>
    <property type="match status" value="1"/>
</dbReference>
<dbReference type="AlphaFoldDB" id="A0A3D4VDR1"/>
<dbReference type="InterPro" id="IPR007037">
    <property type="entry name" value="SIP_rossman_dom"/>
</dbReference>
<evidence type="ECO:0000313" key="4">
    <source>
        <dbReference type="Proteomes" id="UP000264071"/>
    </source>
</evidence>
<evidence type="ECO:0000313" key="3">
    <source>
        <dbReference type="EMBL" id="HCT59225.1"/>
    </source>
</evidence>
<dbReference type="EMBL" id="DPIY01000012">
    <property type="protein sequence ID" value="HCT59225.1"/>
    <property type="molecule type" value="Genomic_DNA"/>
</dbReference>
<name>A0A3D4VDR1_9BACT</name>
<dbReference type="GO" id="GO:0016491">
    <property type="term" value="F:oxidoreductase activity"/>
    <property type="evidence" value="ECO:0007669"/>
    <property type="project" value="InterPro"/>
</dbReference>
<reference evidence="3 4" key="1">
    <citation type="journal article" date="2018" name="Nat. Biotechnol.">
        <title>A standardized bacterial taxonomy based on genome phylogeny substantially revises the tree of life.</title>
        <authorList>
            <person name="Parks D.H."/>
            <person name="Chuvochina M."/>
            <person name="Waite D.W."/>
            <person name="Rinke C."/>
            <person name="Skarshewski A."/>
            <person name="Chaumeil P.A."/>
            <person name="Hugenholtz P."/>
        </authorList>
    </citation>
    <scope>NUCLEOTIDE SEQUENCE [LARGE SCALE GENOMIC DNA]</scope>
    <source>
        <strain evidence="3">UBA8844</strain>
    </source>
</reference>
<organism evidence="3 4">
    <name type="scientific">Gemmatimonas aurantiaca</name>
    <dbReference type="NCBI Taxonomy" id="173480"/>
    <lineage>
        <taxon>Bacteria</taxon>
        <taxon>Pseudomonadati</taxon>
        <taxon>Gemmatimonadota</taxon>
        <taxon>Gemmatimonadia</taxon>
        <taxon>Gemmatimonadales</taxon>
        <taxon>Gemmatimonadaceae</taxon>
        <taxon>Gemmatimonas</taxon>
    </lineage>
</organism>
<dbReference type="InterPro" id="IPR017927">
    <property type="entry name" value="FAD-bd_FR_type"/>
</dbReference>
<dbReference type="Proteomes" id="UP000264071">
    <property type="component" value="Unassembled WGS sequence"/>
</dbReference>
<dbReference type="InterPro" id="IPR039261">
    <property type="entry name" value="FNR_nucleotide-bd"/>
</dbReference>
<evidence type="ECO:0000256" key="1">
    <source>
        <dbReference type="ARBA" id="ARBA00035644"/>
    </source>
</evidence>
<accession>A0A3D4VDR1</accession>
<sequence length="277" mass="30568">MSDNSRDIAVDAEARVPRVVRHGPFPVQFRQVTVQRVERIAPRIQRVVLGGDALEGFRSDGADDHVKVVFPTADGLHLPTPGPNGLTFAPGITAPPMRDYTPRHFDAARRELTLDFILHDAGPATAWAQQVKIGDQLGIGGPRGSQVVADVFDWYLLLGDETAMPAIGRRLEELSDDVRAIVLIEVDDEQDALPFTSRASLDVRYVYRRGAAPGATTLLDDAVHALDWPTGEGFVYIAGEAGMMRRLKEHVTSVRNHPRDWMRASGYWKPGVSNHHD</sequence>
<dbReference type="SUPFAM" id="SSF63380">
    <property type="entry name" value="Riboflavin synthase domain-like"/>
    <property type="match status" value="1"/>
</dbReference>
<comment type="caution">
    <text evidence="3">The sequence shown here is derived from an EMBL/GenBank/DDBJ whole genome shotgun (WGS) entry which is preliminary data.</text>
</comment>
<dbReference type="PROSITE" id="PS51384">
    <property type="entry name" value="FAD_FR"/>
    <property type="match status" value="1"/>
</dbReference>
<comment type="similarity">
    <text evidence="1">Belongs to the SIP oxidoreductase family.</text>
</comment>
<dbReference type="Gene3D" id="3.40.50.80">
    <property type="entry name" value="Nucleotide-binding domain of ferredoxin-NADP reductase (FNR) module"/>
    <property type="match status" value="1"/>
</dbReference>
<dbReference type="CDD" id="cd06193">
    <property type="entry name" value="siderophore_interacting"/>
    <property type="match status" value="1"/>
</dbReference>
<evidence type="ECO:0000259" key="2">
    <source>
        <dbReference type="PROSITE" id="PS51384"/>
    </source>
</evidence>
<dbReference type="InterPro" id="IPR039374">
    <property type="entry name" value="SIP_fam"/>
</dbReference>
<dbReference type="Gene3D" id="2.40.30.10">
    <property type="entry name" value="Translation factors"/>
    <property type="match status" value="1"/>
</dbReference>